<comment type="subcellular location">
    <subcellularLocation>
        <location evidence="1">Membrane</location>
    </subcellularLocation>
</comment>
<keyword evidence="4" id="KW-0472">Membrane</keyword>
<evidence type="ECO:0000256" key="2">
    <source>
        <dbReference type="ARBA" id="ARBA00022692"/>
    </source>
</evidence>
<dbReference type="PANTHER" id="PTHR44755:SF11">
    <property type="entry name" value="ATRIAL NATRIURETIC PEPTIDE RECEPTOR 3 ISOFORM X1"/>
    <property type="match status" value="1"/>
</dbReference>
<dbReference type="AlphaFoldDB" id="A0AAE1FFY6"/>
<dbReference type="PANTHER" id="PTHR44755">
    <property type="entry name" value="NATRIURETIC PEPTIDE RECEPTOR 3-RELATED"/>
    <property type="match status" value="1"/>
</dbReference>
<comment type="caution">
    <text evidence="7">The sequence shown here is derived from an EMBL/GenBank/DDBJ whole genome shotgun (WGS) entry which is preliminary data.</text>
</comment>
<dbReference type="InterPro" id="IPR028082">
    <property type="entry name" value="Peripla_BP_I"/>
</dbReference>
<evidence type="ECO:0000313" key="8">
    <source>
        <dbReference type="Proteomes" id="UP001286313"/>
    </source>
</evidence>
<evidence type="ECO:0000259" key="6">
    <source>
        <dbReference type="Pfam" id="PF01094"/>
    </source>
</evidence>
<dbReference type="SUPFAM" id="SSF53822">
    <property type="entry name" value="Periplasmic binding protein-like I"/>
    <property type="match status" value="1"/>
</dbReference>
<evidence type="ECO:0000256" key="1">
    <source>
        <dbReference type="ARBA" id="ARBA00004370"/>
    </source>
</evidence>
<keyword evidence="2" id="KW-0812">Transmembrane</keyword>
<dbReference type="Pfam" id="PF01094">
    <property type="entry name" value="ANF_receptor"/>
    <property type="match status" value="1"/>
</dbReference>
<sequence>MKAKTDTDGGKMTIKPRDGQSAEEHTRKEMEGRGGRDVFLGPVDDYVLAPVARFSGAWDVPLLTPGGQPSAFDIRKDYPLLTRLKGYYTEVGRLFSSVVNHWGWEVLGLIYEENDEKEDGHSVCHFTLASIYEAFKKTKPHFEKFNRNSMTNFTQLLVNFQDKARSEC</sequence>
<dbReference type="GO" id="GO:0017046">
    <property type="term" value="F:peptide hormone binding"/>
    <property type="evidence" value="ECO:0007669"/>
    <property type="project" value="TreeGrafter"/>
</dbReference>
<dbReference type="Proteomes" id="UP001286313">
    <property type="component" value="Unassembled WGS sequence"/>
</dbReference>
<dbReference type="Gene3D" id="3.40.50.2300">
    <property type="match status" value="1"/>
</dbReference>
<organism evidence="7 8">
    <name type="scientific">Petrolisthes cinctipes</name>
    <name type="common">Flat porcelain crab</name>
    <dbReference type="NCBI Taxonomy" id="88211"/>
    <lineage>
        <taxon>Eukaryota</taxon>
        <taxon>Metazoa</taxon>
        <taxon>Ecdysozoa</taxon>
        <taxon>Arthropoda</taxon>
        <taxon>Crustacea</taxon>
        <taxon>Multicrustacea</taxon>
        <taxon>Malacostraca</taxon>
        <taxon>Eumalacostraca</taxon>
        <taxon>Eucarida</taxon>
        <taxon>Decapoda</taxon>
        <taxon>Pleocyemata</taxon>
        <taxon>Anomura</taxon>
        <taxon>Galatheoidea</taxon>
        <taxon>Porcellanidae</taxon>
        <taxon>Petrolisthes</taxon>
    </lineage>
</organism>
<name>A0AAE1FFY6_PETCI</name>
<gene>
    <name evidence="7" type="ORF">Pcinc_021346</name>
</gene>
<dbReference type="GO" id="GO:0038023">
    <property type="term" value="F:signaling receptor activity"/>
    <property type="evidence" value="ECO:0007669"/>
    <property type="project" value="TreeGrafter"/>
</dbReference>
<protein>
    <recommendedName>
        <fullName evidence="6">Receptor ligand binding region domain-containing protein</fullName>
    </recommendedName>
</protein>
<dbReference type="EMBL" id="JAWQEG010002201">
    <property type="protein sequence ID" value="KAK3873659.1"/>
    <property type="molecule type" value="Genomic_DNA"/>
</dbReference>
<reference evidence="7" key="1">
    <citation type="submission" date="2023-10" db="EMBL/GenBank/DDBJ databases">
        <title>Genome assemblies of two species of porcelain crab, Petrolisthes cinctipes and Petrolisthes manimaculis (Anomura: Porcellanidae).</title>
        <authorList>
            <person name="Angst P."/>
        </authorList>
    </citation>
    <scope>NUCLEOTIDE SEQUENCE</scope>
    <source>
        <strain evidence="7">PB745_01</strain>
        <tissue evidence="7">Gill</tissue>
    </source>
</reference>
<keyword evidence="3" id="KW-1133">Transmembrane helix</keyword>
<accession>A0AAE1FFY6</accession>
<dbReference type="InterPro" id="IPR001828">
    <property type="entry name" value="ANF_lig-bd_rcpt"/>
</dbReference>
<dbReference type="InterPro" id="IPR052612">
    <property type="entry name" value="ANP_Clearance_Receptor"/>
</dbReference>
<evidence type="ECO:0000313" key="7">
    <source>
        <dbReference type="EMBL" id="KAK3873659.1"/>
    </source>
</evidence>
<evidence type="ECO:0000256" key="5">
    <source>
        <dbReference type="SAM" id="MobiDB-lite"/>
    </source>
</evidence>
<evidence type="ECO:0000256" key="4">
    <source>
        <dbReference type="ARBA" id="ARBA00023136"/>
    </source>
</evidence>
<dbReference type="GO" id="GO:0016020">
    <property type="term" value="C:membrane"/>
    <property type="evidence" value="ECO:0007669"/>
    <property type="project" value="UniProtKB-SubCell"/>
</dbReference>
<dbReference type="GO" id="GO:0007165">
    <property type="term" value="P:signal transduction"/>
    <property type="evidence" value="ECO:0007669"/>
    <property type="project" value="TreeGrafter"/>
</dbReference>
<feature type="region of interest" description="Disordered" evidence="5">
    <location>
        <begin position="1"/>
        <end position="34"/>
    </location>
</feature>
<feature type="domain" description="Receptor ligand binding region" evidence="6">
    <location>
        <begin position="36"/>
        <end position="121"/>
    </location>
</feature>
<keyword evidence="8" id="KW-1185">Reference proteome</keyword>
<proteinExistence type="predicted"/>
<evidence type="ECO:0000256" key="3">
    <source>
        <dbReference type="ARBA" id="ARBA00022989"/>
    </source>
</evidence>